<dbReference type="InterPro" id="IPR012334">
    <property type="entry name" value="Pectin_lyas_fold"/>
</dbReference>
<gene>
    <name evidence="19" type="ORF">L486_07239</name>
</gene>
<evidence type="ECO:0000256" key="3">
    <source>
        <dbReference type="ARBA" id="ARBA00022525"/>
    </source>
</evidence>
<evidence type="ECO:0000313" key="19">
    <source>
        <dbReference type="EMBL" id="OCF55128.1"/>
    </source>
</evidence>
<evidence type="ECO:0000256" key="13">
    <source>
        <dbReference type="ARBA" id="ARBA00037312"/>
    </source>
</evidence>
<dbReference type="AlphaFoldDB" id="A0A1B9IHG7"/>
<evidence type="ECO:0000256" key="5">
    <source>
        <dbReference type="ARBA" id="ARBA00022737"/>
    </source>
</evidence>
<dbReference type="PANTHER" id="PTHR31736">
    <property type="match status" value="1"/>
</dbReference>
<dbReference type="GO" id="GO:0004650">
    <property type="term" value="F:polygalacturonase activity"/>
    <property type="evidence" value="ECO:0007669"/>
    <property type="project" value="InterPro"/>
</dbReference>
<keyword evidence="11" id="KW-0961">Cell wall biogenesis/degradation</keyword>
<accession>A0A1B9IHG7</accession>
<keyword evidence="8" id="KW-0325">Glycoprotein</keyword>
<comment type="subcellular location">
    <subcellularLocation>
        <location evidence="1">Secreted</location>
    </subcellularLocation>
</comment>
<dbReference type="GO" id="GO:0005576">
    <property type="term" value="C:extracellular region"/>
    <property type="evidence" value="ECO:0007669"/>
    <property type="project" value="UniProtKB-SubCell"/>
</dbReference>
<dbReference type="SMART" id="SM00710">
    <property type="entry name" value="PbH1"/>
    <property type="match status" value="6"/>
</dbReference>
<reference evidence="20" key="2">
    <citation type="submission" date="2013-12" db="EMBL/GenBank/DDBJ databases">
        <title>Evolution of pathogenesis and genome organization in the Tremellales.</title>
        <authorList>
            <person name="Cuomo C."/>
            <person name="Litvintseva A."/>
            <person name="Heitman J."/>
            <person name="Chen Y."/>
            <person name="Sun S."/>
            <person name="Springer D."/>
            <person name="Dromer F."/>
            <person name="Young S."/>
            <person name="Zeng Q."/>
            <person name="Chapman S."/>
            <person name="Gujja S."/>
            <person name="Saif S."/>
            <person name="Birren B."/>
        </authorList>
    </citation>
    <scope>NUCLEOTIDE SEQUENCE [LARGE SCALE GENOMIC DNA]</scope>
    <source>
        <strain evidence="20">CBS 10435</strain>
    </source>
</reference>
<evidence type="ECO:0000313" key="20">
    <source>
        <dbReference type="Proteomes" id="UP000092583"/>
    </source>
</evidence>
<evidence type="ECO:0000256" key="12">
    <source>
        <dbReference type="ARBA" id="ARBA00023326"/>
    </source>
</evidence>
<evidence type="ECO:0000256" key="10">
    <source>
        <dbReference type="ARBA" id="ARBA00023295"/>
    </source>
</evidence>
<evidence type="ECO:0000256" key="16">
    <source>
        <dbReference type="PROSITE-ProRule" id="PRU10052"/>
    </source>
</evidence>
<evidence type="ECO:0000256" key="14">
    <source>
        <dbReference type="ARBA" id="ARBA00038933"/>
    </source>
</evidence>
<dbReference type="STRING" id="1331196.A0A1B9IHG7"/>
<dbReference type="Pfam" id="PF00295">
    <property type="entry name" value="Glyco_hydro_28"/>
    <property type="match status" value="1"/>
</dbReference>
<proteinExistence type="inferred from homology"/>
<dbReference type="InterPro" id="IPR000743">
    <property type="entry name" value="Glyco_hydro_28"/>
</dbReference>
<keyword evidence="9" id="KW-0119">Carbohydrate metabolism</keyword>
<dbReference type="OrthoDB" id="187139at2759"/>
<keyword evidence="10 17" id="KW-0326">Glycosidase</keyword>
<dbReference type="GO" id="GO:0047911">
    <property type="term" value="F:galacturan 1,4-alpha-galacturonidase activity"/>
    <property type="evidence" value="ECO:0007669"/>
    <property type="project" value="UniProtKB-EC"/>
</dbReference>
<keyword evidence="12" id="KW-0624">Polysaccharide degradation</keyword>
<evidence type="ECO:0000256" key="9">
    <source>
        <dbReference type="ARBA" id="ARBA00023277"/>
    </source>
</evidence>
<feature type="chain" id="PRO_5008628657" description="galacturonan 1,4-alpha-galacturonidase" evidence="18">
    <location>
        <begin position="20"/>
        <end position="465"/>
    </location>
</feature>
<feature type="signal peptide" evidence="18">
    <location>
        <begin position="1"/>
        <end position="19"/>
    </location>
</feature>
<sequence>MKAFTALLAALATIDITSAATGYLHKERSTYTPSLGRRWSSNNPYVTVDGSVCTVKPMGGGQDDGPNLLYAFNLCGSTALINLPGYYTVNTVLQTYLNNVEVRLTGAISYVPDIEYWSPASIFLTYQNATTYWFFRQAITIYHESTKLTILYSGSGITLHGGGTIDANGQTWWDYYAQNKNAGVAGGSSRTFARPIPLTVGNASNVVVDDISVINSPFWHNLVYQSTDVTYSNIQIRSISSNESAEAANSDGWDIYRSSYVTIKDSNVQNGDDCVSFKPNSTYMTVENMICNGSHGISVGSLGQYAGETDIVANVYVRNISMSNAQNGARIKVFGGSNDTKSISGGGVGYVNNVTFQDFVNYNVDNPIYLTQCYSSSAQQCQDHPSTLSISDVHFINISGSASGLVPNNTVATLECSAECVDITASGTQLSPKNGTVGSGKYLCANLQDESTLDFQCTDVPITKG</sequence>
<evidence type="ECO:0000256" key="1">
    <source>
        <dbReference type="ARBA" id="ARBA00004613"/>
    </source>
</evidence>
<dbReference type="Gene3D" id="2.160.20.10">
    <property type="entry name" value="Single-stranded right-handed beta-helix, Pectin lyase-like"/>
    <property type="match status" value="1"/>
</dbReference>
<keyword evidence="6 17" id="KW-0378">Hydrolase</keyword>
<dbReference type="InterPro" id="IPR006626">
    <property type="entry name" value="PbH1"/>
</dbReference>
<evidence type="ECO:0000256" key="17">
    <source>
        <dbReference type="RuleBase" id="RU361169"/>
    </source>
</evidence>
<dbReference type="EMBL" id="KI669467">
    <property type="protein sequence ID" value="OCF55128.1"/>
    <property type="molecule type" value="Genomic_DNA"/>
</dbReference>
<keyword evidence="4 18" id="KW-0732">Signal</keyword>
<organism evidence="19 20">
    <name type="scientific">Kwoniella mangroviensis CBS 10435</name>
    <dbReference type="NCBI Taxonomy" id="1331196"/>
    <lineage>
        <taxon>Eukaryota</taxon>
        <taxon>Fungi</taxon>
        <taxon>Dikarya</taxon>
        <taxon>Basidiomycota</taxon>
        <taxon>Agaricomycotina</taxon>
        <taxon>Tremellomycetes</taxon>
        <taxon>Tremellales</taxon>
        <taxon>Cryptococcaceae</taxon>
        <taxon>Kwoniella</taxon>
    </lineage>
</organism>
<dbReference type="GO" id="GO:0071555">
    <property type="term" value="P:cell wall organization"/>
    <property type="evidence" value="ECO:0007669"/>
    <property type="project" value="UniProtKB-KW"/>
</dbReference>
<comment type="catalytic activity">
    <reaction evidence="15">
        <text>[(1-&gt;4)-alpha-D-galacturonosyl](n) + H2O = alpha-D-galacturonate + [(1-&gt;4)-alpha-D-galacturonosyl](n-1)</text>
        <dbReference type="Rhea" id="RHEA:14117"/>
        <dbReference type="Rhea" id="RHEA-COMP:14570"/>
        <dbReference type="Rhea" id="RHEA-COMP:14572"/>
        <dbReference type="ChEBI" id="CHEBI:15377"/>
        <dbReference type="ChEBI" id="CHEBI:58658"/>
        <dbReference type="ChEBI" id="CHEBI:140523"/>
        <dbReference type="EC" id="3.2.1.67"/>
    </reaction>
</comment>
<dbReference type="EC" id="3.2.1.67" evidence="14"/>
<reference evidence="19 20" key="1">
    <citation type="submission" date="2013-07" db="EMBL/GenBank/DDBJ databases">
        <title>The Genome Sequence of Kwoniella mangroviensis CBS10435.</title>
        <authorList>
            <consortium name="The Broad Institute Genome Sequencing Platform"/>
            <person name="Cuomo C."/>
            <person name="Litvintseva A."/>
            <person name="Chen Y."/>
            <person name="Heitman J."/>
            <person name="Sun S."/>
            <person name="Springer D."/>
            <person name="Dromer F."/>
            <person name="Young S.K."/>
            <person name="Zeng Q."/>
            <person name="Gargeya S."/>
            <person name="Fitzgerald M."/>
            <person name="Abouelleil A."/>
            <person name="Alvarado L."/>
            <person name="Berlin A.M."/>
            <person name="Chapman S.B."/>
            <person name="Dewar J."/>
            <person name="Goldberg J."/>
            <person name="Griggs A."/>
            <person name="Gujja S."/>
            <person name="Hansen M."/>
            <person name="Howarth C."/>
            <person name="Imamovic A."/>
            <person name="Larimer J."/>
            <person name="McCowan C."/>
            <person name="Murphy C."/>
            <person name="Pearson M."/>
            <person name="Priest M."/>
            <person name="Roberts A."/>
            <person name="Saif S."/>
            <person name="Shea T."/>
            <person name="Sykes S."/>
            <person name="Wortman J."/>
            <person name="Nusbaum C."/>
            <person name="Birren B."/>
        </authorList>
    </citation>
    <scope>NUCLEOTIDE SEQUENCE [LARGE SCALE GENOMIC DNA]</scope>
    <source>
        <strain evidence="19 20">CBS 10435</strain>
    </source>
</reference>
<keyword evidence="5" id="KW-0677">Repeat</keyword>
<keyword evidence="3" id="KW-0964">Secreted</keyword>
<evidence type="ECO:0000256" key="11">
    <source>
        <dbReference type="ARBA" id="ARBA00023316"/>
    </source>
</evidence>
<name>A0A1B9IHG7_9TREE</name>
<keyword evidence="7" id="KW-1015">Disulfide bond</keyword>
<dbReference type="GO" id="GO:0045490">
    <property type="term" value="P:pectin catabolic process"/>
    <property type="evidence" value="ECO:0007669"/>
    <property type="project" value="UniProtKB-ARBA"/>
</dbReference>
<evidence type="ECO:0000256" key="7">
    <source>
        <dbReference type="ARBA" id="ARBA00023157"/>
    </source>
</evidence>
<dbReference type="Proteomes" id="UP000092583">
    <property type="component" value="Unassembled WGS sequence"/>
</dbReference>
<dbReference type="PROSITE" id="PS00502">
    <property type="entry name" value="POLYGALACTURONASE"/>
    <property type="match status" value="1"/>
</dbReference>
<evidence type="ECO:0000256" key="2">
    <source>
        <dbReference type="ARBA" id="ARBA00008834"/>
    </source>
</evidence>
<evidence type="ECO:0000256" key="4">
    <source>
        <dbReference type="ARBA" id="ARBA00022729"/>
    </source>
</evidence>
<dbReference type="SUPFAM" id="SSF51126">
    <property type="entry name" value="Pectin lyase-like"/>
    <property type="match status" value="1"/>
</dbReference>
<dbReference type="PANTHER" id="PTHR31736:SF12">
    <property type="entry name" value="EXO-POLYGALACTURONASE, PUTATIVE-RELATED"/>
    <property type="match status" value="1"/>
</dbReference>
<keyword evidence="20" id="KW-1185">Reference proteome</keyword>
<feature type="active site" evidence="16">
    <location>
        <position position="295"/>
    </location>
</feature>
<evidence type="ECO:0000256" key="6">
    <source>
        <dbReference type="ARBA" id="ARBA00022801"/>
    </source>
</evidence>
<dbReference type="InterPro" id="IPR011050">
    <property type="entry name" value="Pectin_lyase_fold/virulence"/>
</dbReference>
<evidence type="ECO:0000256" key="18">
    <source>
        <dbReference type="SAM" id="SignalP"/>
    </source>
</evidence>
<evidence type="ECO:0000256" key="8">
    <source>
        <dbReference type="ARBA" id="ARBA00023180"/>
    </source>
</evidence>
<comment type="function">
    <text evidence="13">Specific in hydrolyzing the terminal glycosidic bond of polygalacturonic acid and oligogalacturonates.</text>
</comment>
<comment type="similarity">
    <text evidence="2 17">Belongs to the glycosyl hydrolase 28 family.</text>
</comment>
<evidence type="ECO:0000256" key="15">
    <source>
        <dbReference type="ARBA" id="ARBA00048766"/>
    </source>
</evidence>
<protein>
    <recommendedName>
        <fullName evidence="14">galacturonan 1,4-alpha-galacturonidase</fullName>
        <ecNumber evidence="14">3.2.1.67</ecNumber>
    </recommendedName>
</protein>